<gene>
    <name evidence="1" type="ORF">SAMN02745131_02610</name>
</gene>
<keyword evidence="2" id="KW-1185">Reference proteome</keyword>
<protein>
    <submittedName>
        <fullName evidence="1">Uncharacterized protein</fullName>
    </submittedName>
</protein>
<dbReference type="Proteomes" id="UP000184048">
    <property type="component" value="Unassembled WGS sequence"/>
</dbReference>
<name>A0A1M5BJI7_9BACT</name>
<organism evidence="1 2">
    <name type="scientific">Flavisolibacter ginsengisoli DSM 18119</name>
    <dbReference type="NCBI Taxonomy" id="1121884"/>
    <lineage>
        <taxon>Bacteria</taxon>
        <taxon>Pseudomonadati</taxon>
        <taxon>Bacteroidota</taxon>
        <taxon>Chitinophagia</taxon>
        <taxon>Chitinophagales</taxon>
        <taxon>Chitinophagaceae</taxon>
        <taxon>Flavisolibacter</taxon>
    </lineage>
</organism>
<dbReference type="RefSeq" id="WP_072835774.1">
    <property type="nucleotide sequence ID" value="NZ_FQUU01000010.1"/>
</dbReference>
<evidence type="ECO:0000313" key="1">
    <source>
        <dbReference type="EMBL" id="SHF42575.1"/>
    </source>
</evidence>
<sequence length="149" mass="17052">MVRLFFFFIALHLVFLCSAQKNWQSINHKNGFHLLLPAYFKPGLLVASGTLQYYDNTLDSALLVTVETFGKGTRAALQQEYKDQLQRNSVTYSVLKSKWFVVSGTDDEGVFYLKTIISDKLMHHLRISFPPEKKPEADKFLGKMAASFH</sequence>
<reference evidence="1 2" key="1">
    <citation type="submission" date="2016-11" db="EMBL/GenBank/DDBJ databases">
        <authorList>
            <person name="Jaros S."/>
            <person name="Januszkiewicz K."/>
            <person name="Wedrychowicz H."/>
        </authorList>
    </citation>
    <scope>NUCLEOTIDE SEQUENCE [LARGE SCALE GENOMIC DNA]</scope>
    <source>
        <strain evidence="1 2">DSM 18119</strain>
    </source>
</reference>
<dbReference type="OrthoDB" id="1493140at2"/>
<evidence type="ECO:0000313" key="2">
    <source>
        <dbReference type="Proteomes" id="UP000184048"/>
    </source>
</evidence>
<accession>A0A1M5BJI7</accession>
<proteinExistence type="predicted"/>
<dbReference type="AlphaFoldDB" id="A0A1M5BJI7"/>
<dbReference type="EMBL" id="FQUU01000010">
    <property type="protein sequence ID" value="SHF42575.1"/>
    <property type="molecule type" value="Genomic_DNA"/>
</dbReference>